<dbReference type="PANTHER" id="PTHR35882:SF2">
    <property type="entry name" value="PELA"/>
    <property type="match status" value="1"/>
</dbReference>
<dbReference type="OrthoDB" id="30037at2"/>
<dbReference type="InterPro" id="IPR016062">
    <property type="entry name" value="TM1410-rel"/>
</dbReference>
<dbReference type="Pfam" id="PF03537">
    <property type="entry name" value="Glyco_hydro_114"/>
    <property type="match status" value="1"/>
</dbReference>
<dbReference type="InterPro" id="IPR017853">
    <property type="entry name" value="GH"/>
</dbReference>
<dbReference type="InterPro" id="IPR004352">
    <property type="entry name" value="GH114_TIM-barrel"/>
</dbReference>
<gene>
    <name evidence="2" type="ORF">SAMN02927903_00657</name>
</gene>
<dbReference type="Gene3D" id="3.20.20.70">
    <property type="entry name" value="Aldolase class I"/>
    <property type="match status" value="2"/>
</dbReference>
<protein>
    <recommendedName>
        <fullName evidence="1">Glycoside-hydrolase family GH114 TIM-barrel domain-containing protein</fullName>
    </recommendedName>
</protein>
<dbReference type="RefSeq" id="WP_091140890.1">
    <property type="nucleotide sequence ID" value="NZ_FMVF01000003.1"/>
</dbReference>
<dbReference type="Proteomes" id="UP000199354">
    <property type="component" value="Unassembled WGS sequence"/>
</dbReference>
<feature type="domain" description="Glycoside-hydrolase family GH114 TIM-barrel" evidence="1">
    <location>
        <begin position="189"/>
        <end position="305"/>
    </location>
</feature>
<sequence>MRKYFYTASCLFLFCSSSKESKTVTAGLKMQDFVVGLSKYARGIDPDFIVVPQNGAELAFTKLNPDAGVNKTYMDAIDGFGIEELFFNEKGKVDKYRLGMLQKLQAQKKVMVSELITKEDATQEIIAQNEKENFLCFPRSAANEDYKEIPAITNENTNDITKLADAKNYLYLINSSNYKQRFYYLKDIAQTNYDVVIIDLFFHTKPFTPDEIKQLQTKANGGKRIVLAYISIGSAENFRYYWDGNWIVGDPKWIKKKYEGYRDEFYVEYWNPEWQKIIYGNDQSYMKKILDAGFDGAYLDNVEAYYFLYNK</sequence>
<dbReference type="PRINTS" id="PR01545">
    <property type="entry name" value="THEMAYE10DUF"/>
</dbReference>
<dbReference type="EMBL" id="FMVF01000003">
    <property type="protein sequence ID" value="SCY06466.1"/>
    <property type="molecule type" value="Genomic_DNA"/>
</dbReference>
<proteinExistence type="predicted"/>
<evidence type="ECO:0000313" key="2">
    <source>
        <dbReference type="EMBL" id="SCY06466.1"/>
    </source>
</evidence>
<dbReference type="SUPFAM" id="SSF51445">
    <property type="entry name" value="(Trans)glycosidases"/>
    <property type="match status" value="1"/>
</dbReference>
<organism evidence="2 3">
    <name type="scientific">Flavobacterium caeni</name>
    <dbReference type="NCBI Taxonomy" id="490189"/>
    <lineage>
        <taxon>Bacteria</taxon>
        <taxon>Pseudomonadati</taxon>
        <taxon>Bacteroidota</taxon>
        <taxon>Flavobacteriia</taxon>
        <taxon>Flavobacteriales</taxon>
        <taxon>Flavobacteriaceae</taxon>
        <taxon>Flavobacterium</taxon>
    </lineage>
</organism>
<accession>A0A1G5CVP3</accession>
<evidence type="ECO:0000259" key="1">
    <source>
        <dbReference type="Pfam" id="PF03537"/>
    </source>
</evidence>
<dbReference type="STRING" id="490189.SAMN02927903_00657"/>
<name>A0A1G5CVP3_9FLAO</name>
<dbReference type="InterPro" id="IPR013785">
    <property type="entry name" value="Aldolase_TIM"/>
</dbReference>
<reference evidence="2 3" key="1">
    <citation type="submission" date="2016-10" db="EMBL/GenBank/DDBJ databases">
        <authorList>
            <person name="de Groot N.N."/>
        </authorList>
    </citation>
    <scope>NUCLEOTIDE SEQUENCE [LARGE SCALE GENOMIC DNA]</scope>
    <source>
        <strain evidence="2 3">CGMCC 1.7031</strain>
    </source>
</reference>
<keyword evidence="3" id="KW-1185">Reference proteome</keyword>
<evidence type="ECO:0000313" key="3">
    <source>
        <dbReference type="Proteomes" id="UP000199354"/>
    </source>
</evidence>
<dbReference type="AlphaFoldDB" id="A0A1G5CVP3"/>
<dbReference type="PANTHER" id="PTHR35882">
    <property type="entry name" value="PELA"/>
    <property type="match status" value="1"/>
</dbReference>